<dbReference type="PANTHER" id="PTHR31084">
    <property type="entry name" value="ALPHA-L-FUCOSIDASE 2"/>
    <property type="match status" value="1"/>
</dbReference>
<dbReference type="SUPFAM" id="SSF48208">
    <property type="entry name" value="Six-hairpin glycosidases"/>
    <property type="match status" value="1"/>
</dbReference>
<organism evidence="4 5">
    <name type="scientific">Solitalea koreensis</name>
    <dbReference type="NCBI Taxonomy" id="543615"/>
    <lineage>
        <taxon>Bacteria</taxon>
        <taxon>Pseudomonadati</taxon>
        <taxon>Bacteroidota</taxon>
        <taxon>Sphingobacteriia</taxon>
        <taxon>Sphingobacteriales</taxon>
        <taxon>Sphingobacteriaceae</taxon>
        <taxon>Solitalea</taxon>
    </lineage>
</organism>
<dbReference type="InterPro" id="IPR043757">
    <property type="entry name" value="DUF5703_N"/>
</dbReference>
<sequence>MIQKIILTVFLFILAITQVLAQSKTLKDYNIQWTTPGVNSQGSMPIGNGDLGANVWVENNGDLVFYVSKTDAWSEIGRLLKLGKVRFSITPSPFKEQRFLQELDVQNGEIRISYGDTKIKFWVDAHHPVIQTDIQSNKPVQVQVTYESWRKERRQITGEESRSFWGVGENQHTKDCDNVIFQEPDIIVSNNTNKIVAYHHNAYSIFGKNLSIQALDEFSKSSSDPLLNLNYGLLIDAKGLINRSDTVLISQQPSTHFQINVFPLTKKGSIEEWQKELLTKANAMKAISVSKREVAHKAWWKEYWNKSYIFISAKNTKDSVEAENVTRAYILQRFINACGGRGNSPIKFNGSLFTVDTYNRNGSYKALDADFRLWGGCYWWQNTRLPYWSMLVSGDFDLLKPLFKMYMDNLSLRIAATKKYYGHDGAFYPETMNFWGTYADGDYGCNRDSLKDGYVKNPYIRYYWQNGLELSLIMADYYSFTKSSAFAKDTLVPFVSQILSFYDQHWKRGCDGKILFDPAMSLETFHTAVNPLPEIVGIKTVAEKMLQLPVPFTSKEQREQWTKLIQDLPSVPLRIQGKDTLLAPAQEYSNKANSENPELYAVFPYRAYGVGKPGLDMALRTFAARTHKENGGWQQNSIQAAYLGLAEDAKKMIIESFSRRDNYFLFPAFWGPNYDWTPDQDHGCVAMIALQRMLLQYDNDEATLLPAWPREWNVRFKLAGPGKKVYEGEYENGKLLQLKNIKKLSNRTAYVKKRYKNIPFSLDSKK</sequence>
<dbReference type="EMBL" id="FXSZ01000006">
    <property type="protein sequence ID" value="SMO69586.1"/>
    <property type="molecule type" value="Genomic_DNA"/>
</dbReference>
<dbReference type="Pfam" id="PF18961">
    <property type="entry name" value="DUF5703_N"/>
    <property type="match status" value="1"/>
</dbReference>
<reference evidence="4 5" key="1">
    <citation type="submission" date="2017-05" db="EMBL/GenBank/DDBJ databases">
        <authorList>
            <person name="Varghese N."/>
            <person name="Submissions S."/>
        </authorList>
    </citation>
    <scope>NUCLEOTIDE SEQUENCE [LARGE SCALE GENOMIC DNA]</scope>
    <source>
        <strain evidence="4 5">DSM 21342</strain>
    </source>
</reference>
<evidence type="ECO:0000256" key="1">
    <source>
        <dbReference type="SAM" id="SignalP"/>
    </source>
</evidence>
<evidence type="ECO:0000313" key="4">
    <source>
        <dbReference type="EMBL" id="SMO69586.1"/>
    </source>
</evidence>
<proteinExistence type="predicted"/>
<evidence type="ECO:0000313" key="5">
    <source>
        <dbReference type="Proteomes" id="UP000315971"/>
    </source>
</evidence>
<gene>
    <name evidence="4" type="ORF">SAMN06265350_106199</name>
</gene>
<evidence type="ECO:0000259" key="2">
    <source>
        <dbReference type="Pfam" id="PF18961"/>
    </source>
</evidence>
<keyword evidence="5" id="KW-1185">Reference proteome</keyword>
<feature type="signal peptide" evidence="1">
    <location>
        <begin position="1"/>
        <end position="21"/>
    </location>
</feature>
<dbReference type="PANTHER" id="PTHR31084:SF0">
    <property type="entry name" value="ALPHA-L-FUCOSIDASE 2"/>
    <property type="match status" value="1"/>
</dbReference>
<dbReference type="OrthoDB" id="101302at2"/>
<dbReference type="InterPro" id="IPR012341">
    <property type="entry name" value="6hp_glycosidase-like_sf"/>
</dbReference>
<dbReference type="GO" id="GO:0004560">
    <property type="term" value="F:alpha-L-fucosidase activity"/>
    <property type="evidence" value="ECO:0007669"/>
    <property type="project" value="TreeGrafter"/>
</dbReference>
<feature type="domain" description="DUF5703" evidence="2">
    <location>
        <begin position="33"/>
        <end position="309"/>
    </location>
</feature>
<dbReference type="Pfam" id="PF22124">
    <property type="entry name" value="Glyco_hydro_95_cat"/>
    <property type="match status" value="1"/>
</dbReference>
<feature type="chain" id="PRO_5021701707" evidence="1">
    <location>
        <begin position="22"/>
        <end position="766"/>
    </location>
</feature>
<dbReference type="InterPro" id="IPR054363">
    <property type="entry name" value="GH95_cat"/>
</dbReference>
<dbReference type="AlphaFoldDB" id="A0A521DD66"/>
<dbReference type="GO" id="GO:0005975">
    <property type="term" value="P:carbohydrate metabolic process"/>
    <property type="evidence" value="ECO:0007669"/>
    <property type="project" value="InterPro"/>
</dbReference>
<name>A0A521DD66_9SPHI</name>
<accession>A0A521DD66</accession>
<dbReference type="InterPro" id="IPR008928">
    <property type="entry name" value="6-hairpin_glycosidase_sf"/>
</dbReference>
<dbReference type="Gene3D" id="1.50.10.10">
    <property type="match status" value="1"/>
</dbReference>
<dbReference type="Proteomes" id="UP000315971">
    <property type="component" value="Unassembled WGS sequence"/>
</dbReference>
<protein>
    <submittedName>
        <fullName evidence="4">Uncharacterized protein</fullName>
    </submittedName>
</protein>
<keyword evidence="1" id="KW-0732">Signal</keyword>
<feature type="domain" description="Glycosyl hydrolase family 95 catalytic" evidence="3">
    <location>
        <begin position="382"/>
        <end position="688"/>
    </location>
</feature>
<dbReference type="RefSeq" id="WP_142604155.1">
    <property type="nucleotide sequence ID" value="NZ_FXSZ01000006.1"/>
</dbReference>
<dbReference type="Gene3D" id="2.70.98.50">
    <property type="entry name" value="putative glycoside hydrolase family protein from bacillus halodurans"/>
    <property type="match status" value="1"/>
</dbReference>
<evidence type="ECO:0000259" key="3">
    <source>
        <dbReference type="Pfam" id="PF22124"/>
    </source>
</evidence>